<evidence type="ECO:0000259" key="8">
    <source>
        <dbReference type="PROSITE" id="PS50110"/>
    </source>
</evidence>
<dbReference type="InterPro" id="IPR000792">
    <property type="entry name" value="Tscrpt_reg_LuxR_C"/>
</dbReference>
<gene>
    <name evidence="9" type="ORF">GCM10009749_02820</name>
</gene>
<evidence type="ECO:0000259" key="7">
    <source>
        <dbReference type="PROSITE" id="PS50043"/>
    </source>
</evidence>
<dbReference type="PROSITE" id="PS50043">
    <property type="entry name" value="HTH_LUXR_2"/>
    <property type="match status" value="1"/>
</dbReference>
<dbReference type="Gene3D" id="3.40.50.2300">
    <property type="match status" value="1"/>
</dbReference>
<evidence type="ECO:0000256" key="5">
    <source>
        <dbReference type="PROSITE-ProRule" id="PRU00169"/>
    </source>
</evidence>
<feature type="region of interest" description="Disordered" evidence="6">
    <location>
        <begin position="145"/>
        <end position="181"/>
    </location>
</feature>
<feature type="domain" description="HTH luxR-type" evidence="7">
    <location>
        <begin position="194"/>
        <end position="259"/>
    </location>
</feature>
<feature type="modified residue" description="4-aspartylphosphate" evidence="5">
    <location>
        <position position="55"/>
    </location>
</feature>
<proteinExistence type="predicted"/>
<dbReference type="PANTHER" id="PTHR43214">
    <property type="entry name" value="TWO-COMPONENT RESPONSE REGULATOR"/>
    <property type="match status" value="1"/>
</dbReference>
<dbReference type="RefSeq" id="WP_344292658.1">
    <property type="nucleotide sequence ID" value="NZ_BAAANJ010000001.1"/>
</dbReference>
<dbReference type="InterPro" id="IPR001789">
    <property type="entry name" value="Sig_transdc_resp-reg_receiver"/>
</dbReference>
<keyword evidence="10" id="KW-1185">Reference proteome</keyword>
<dbReference type="SUPFAM" id="SSF46894">
    <property type="entry name" value="C-terminal effector domain of the bipartite response regulators"/>
    <property type="match status" value="1"/>
</dbReference>
<dbReference type="CDD" id="cd06170">
    <property type="entry name" value="LuxR_C_like"/>
    <property type="match status" value="1"/>
</dbReference>
<name>A0ABN2LST7_9MICO</name>
<dbReference type="PANTHER" id="PTHR43214:SF24">
    <property type="entry name" value="TRANSCRIPTIONAL REGULATORY PROTEIN NARL-RELATED"/>
    <property type="match status" value="1"/>
</dbReference>
<dbReference type="InterPro" id="IPR058245">
    <property type="entry name" value="NreC/VraR/RcsB-like_REC"/>
</dbReference>
<dbReference type="SMART" id="SM00448">
    <property type="entry name" value="REC"/>
    <property type="match status" value="1"/>
</dbReference>
<comment type="caution">
    <text evidence="9">The sequence shown here is derived from an EMBL/GenBank/DDBJ whole genome shotgun (WGS) entry which is preliminary data.</text>
</comment>
<feature type="domain" description="Response regulatory" evidence="8">
    <location>
        <begin position="4"/>
        <end position="121"/>
    </location>
</feature>
<dbReference type="PRINTS" id="PR00038">
    <property type="entry name" value="HTHLUXR"/>
</dbReference>
<protein>
    <submittedName>
        <fullName evidence="9">Response regulator transcription factor</fullName>
    </submittedName>
</protein>
<reference evidence="9 10" key="1">
    <citation type="journal article" date="2019" name="Int. J. Syst. Evol. Microbiol.">
        <title>The Global Catalogue of Microorganisms (GCM) 10K type strain sequencing project: providing services to taxonomists for standard genome sequencing and annotation.</title>
        <authorList>
            <consortium name="The Broad Institute Genomics Platform"/>
            <consortium name="The Broad Institute Genome Sequencing Center for Infectious Disease"/>
            <person name="Wu L."/>
            <person name="Ma J."/>
        </authorList>
    </citation>
    <scope>NUCLEOTIDE SEQUENCE [LARGE SCALE GENOMIC DNA]</scope>
    <source>
        <strain evidence="9 10">JCM 14322</strain>
    </source>
</reference>
<dbReference type="SUPFAM" id="SSF52172">
    <property type="entry name" value="CheY-like"/>
    <property type="match status" value="1"/>
</dbReference>
<dbReference type="InterPro" id="IPR011006">
    <property type="entry name" value="CheY-like_superfamily"/>
</dbReference>
<dbReference type="InterPro" id="IPR016032">
    <property type="entry name" value="Sig_transdc_resp-reg_C-effctor"/>
</dbReference>
<dbReference type="SMART" id="SM00421">
    <property type="entry name" value="HTH_LUXR"/>
    <property type="match status" value="1"/>
</dbReference>
<dbReference type="InterPro" id="IPR039420">
    <property type="entry name" value="WalR-like"/>
</dbReference>
<evidence type="ECO:0000256" key="1">
    <source>
        <dbReference type="ARBA" id="ARBA00022553"/>
    </source>
</evidence>
<dbReference type="InterPro" id="IPR036388">
    <property type="entry name" value="WH-like_DNA-bd_sf"/>
</dbReference>
<keyword evidence="4" id="KW-0804">Transcription</keyword>
<accession>A0ABN2LST7</accession>
<evidence type="ECO:0000313" key="10">
    <source>
        <dbReference type="Proteomes" id="UP001500002"/>
    </source>
</evidence>
<evidence type="ECO:0000256" key="6">
    <source>
        <dbReference type="SAM" id="MobiDB-lite"/>
    </source>
</evidence>
<dbReference type="Gene3D" id="1.10.10.10">
    <property type="entry name" value="Winged helix-like DNA-binding domain superfamily/Winged helix DNA-binding domain"/>
    <property type="match status" value="1"/>
</dbReference>
<feature type="compositionally biased region" description="Basic and acidic residues" evidence="6">
    <location>
        <begin position="163"/>
        <end position="180"/>
    </location>
</feature>
<evidence type="ECO:0000256" key="3">
    <source>
        <dbReference type="ARBA" id="ARBA00023125"/>
    </source>
</evidence>
<keyword evidence="1 5" id="KW-0597">Phosphoprotein</keyword>
<dbReference type="Pfam" id="PF00196">
    <property type="entry name" value="GerE"/>
    <property type="match status" value="1"/>
</dbReference>
<sequence>MSIRVLVVDDQSLVRAGFRTILDSEEGIEVVAEAADGTAAIAAVAEFAPDVVCMDVQMPGMDGLEATRRITGDGTSAAAVLVLTTFNREDYLFAALEAGASGFLLKNSSPEQLIEAVQVVARGDALLSPDVTRRVIEAVARPVGRAGPQRHLETPDPLTVPETGRHAEPVPKAGTRDDPAARAPVFGTEEAAEMTAELATLTDREREVLELLAEGISNAEIAQRMWVGEATVKTHVSKVLMKLGLRDRVHAVVYAYENGVVRPQG</sequence>
<dbReference type="Proteomes" id="UP001500002">
    <property type="component" value="Unassembled WGS sequence"/>
</dbReference>
<dbReference type="PROSITE" id="PS50110">
    <property type="entry name" value="RESPONSE_REGULATORY"/>
    <property type="match status" value="1"/>
</dbReference>
<dbReference type="CDD" id="cd17535">
    <property type="entry name" value="REC_NarL-like"/>
    <property type="match status" value="1"/>
</dbReference>
<dbReference type="Pfam" id="PF00072">
    <property type="entry name" value="Response_reg"/>
    <property type="match status" value="1"/>
</dbReference>
<dbReference type="EMBL" id="BAAANJ010000001">
    <property type="protein sequence ID" value="GAA1798564.1"/>
    <property type="molecule type" value="Genomic_DNA"/>
</dbReference>
<evidence type="ECO:0000256" key="2">
    <source>
        <dbReference type="ARBA" id="ARBA00023015"/>
    </source>
</evidence>
<evidence type="ECO:0000313" key="9">
    <source>
        <dbReference type="EMBL" id="GAA1798564.1"/>
    </source>
</evidence>
<organism evidence="9 10">
    <name type="scientific">Agromyces neolithicus</name>
    <dbReference type="NCBI Taxonomy" id="269420"/>
    <lineage>
        <taxon>Bacteria</taxon>
        <taxon>Bacillati</taxon>
        <taxon>Actinomycetota</taxon>
        <taxon>Actinomycetes</taxon>
        <taxon>Micrococcales</taxon>
        <taxon>Microbacteriaceae</taxon>
        <taxon>Agromyces</taxon>
    </lineage>
</organism>
<evidence type="ECO:0000256" key="4">
    <source>
        <dbReference type="ARBA" id="ARBA00023163"/>
    </source>
</evidence>
<keyword evidence="3" id="KW-0238">DNA-binding</keyword>
<keyword evidence="2" id="KW-0805">Transcription regulation</keyword>